<keyword evidence="9" id="KW-1185">Reference proteome</keyword>
<evidence type="ECO:0000256" key="6">
    <source>
        <dbReference type="RuleBase" id="RU364082"/>
    </source>
</evidence>
<reference evidence="8 9" key="1">
    <citation type="journal article" date="2011" name="Stand. Genomic Sci.">
        <title>Complete genome sequence of 'Thioalkalivibrio sulfidophilus' HL-EbGr7.</title>
        <authorList>
            <person name="Muyzer G."/>
            <person name="Sorokin D.Y."/>
            <person name="Mavromatis K."/>
            <person name="Lapidus A."/>
            <person name="Clum A."/>
            <person name="Ivanova N."/>
            <person name="Pati A."/>
            <person name="d'Haeseleer P."/>
            <person name="Woyke T."/>
            <person name="Kyrpides N.C."/>
        </authorList>
    </citation>
    <scope>NUCLEOTIDE SEQUENCE [LARGE SCALE GENOMIC DNA]</scope>
    <source>
        <strain evidence="8 9">HL-EbGR7</strain>
    </source>
</reference>
<comment type="catalytic activity">
    <reaction evidence="5 6">
        <text>dTDP-beta-L-rhamnose + NADP(+) = dTDP-4-dehydro-beta-L-rhamnose + NADPH + H(+)</text>
        <dbReference type="Rhea" id="RHEA:21796"/>
        <dbReference type="ChEBI" id="CHEBI:15378"/>
        <dbReference type="ChEBI" id="CHEBI:57510"/>
        <dbReference type="ChEBI" id="CHEBI:57783"/>
        <dbReference type="ChEBI" id="CHEBI:58349"/>
        <dbReference type="ChEBI" id="CHEBI:62830"/>
        <dbReference type="EC" id="1.1.1.133"/>
    </reaction>
</comment>
<name>B8GV77_THISH</name>
<dbReference type="SUPFAM" id="SSF51735">
    <property type="entry name" value="NAD(P)-binding Rossmann-fold domains"/>
    <property type="match status" value="1"/>
</dbReference>
<dbReference type="InterPro" id="IPR005913">
    <property type="entry name" value="dTDP_dehydrorham_reduct"/>
</dbReference>
<dbReference type="STRING" id="396588.Tgr7_2344"/>
<dbReference type="NCBIfam" id="TIGR01214">
    <property type="entry name" value="rmlD"/>
    <property type="match status" value="1"/>
</dbReference>
<comment type="cofactor">
    <cofactor evidence="6">
        <name>Mg(2+)</name>
        <dbReference type="ChEBI" id="CHEBI:18420"/>
    </cofactor>
    <text evidence="6">Binds 1 Mg(2+) ion per monomer.</text>
</comment>
<evidence type="ECO:0000256" key="1">
    <source>
        <dbReference type="ARBA" id="ARBA00004781"/>
    </source>
</evidence>
<dbReference type="PANTHER" id="PTHR10491">
    <property type="entry name" value="DTDP-4-DEHYDRORHAMNOSE REDUCTASE"/>
    <property type="match status" value="1"/>
</dbReference>
<keyword evidence="6" id="KW-0521">NADP</keyword>
<evidence type="ECO:0000256" key="2">
    <source>
        <dbReference type="ARBA" id="ARBA00010944"/>
    </source>
</evidence>
<dbReference type="CDD" id="cd05254">
    <property type="entry name" value="dTDP_HR_like_SDR_e"/>
    <property type="match status" value="1"/>
</dbReference>
<dbReference type="Pfam" id="PF04321">
    <property type="entry name" value="RmlD_sub_bind"/>
    <property type="match status" value="1"/>
</dbReference>
<dbReference type="GO" id="GO:0005829">
    <property type="term" value="C:cytosol"/>
    <property type="evidence" value="ECO:0007669"/>
    <property type="project" value="TreeGrafter"/>
</dbReference>
<protein>
    <recommendedName>
        <fullName evidence="4 6">dTDP-4-dehydrorhamnose reductase</fullName>
        <ecNumber evidence="3 6">1.1.1.133</ecNumber>
    </recommendedName>
</protein>
<accession>B8GV77</accession>
<dbReference type="RefSeq" id="WP_012638898.1">
    <property type="nucleotide sequence ID" value="NC_011901.1"/>
</dbReference>
<dbReference type="Gene3D" id="3.40.50.720">
    <property type="entry name" value="NAD(P)-binding Rossmann-like Domain"/>
    <property type="match status" value="1"/>
</dbReference>
<dbReference type="FunFam" id="3.40.50.720:FF:000159">
    <property type="entry name" value="dTDP-4-dehydrorhamnose reductase"/>
    <property type="match status" value="1"/>
</dbReference>
<dbReference type="UniPathway" id="UPA00281"/>
<dbReference type="Proteomes" id="UP000002383">
    <property type="component" value="Chromosome"/>
</dbReference>
<dbReference type="Gene3D" id="3.90.25.10">
    <property type="entry name" value="UDP-galactose 4-epimerase, domain 1"/>
    <property type="match status" value="1"/>
</dbReference>
<organism evidence="8 9">
    <name type="scientific">Thioalkalivibrio sulfidiphilus (strain HL-EbGR7)</name>
    <dbReference type="NCBI Taxonomy" id="396588"/>
    <lineage>
        <taxon>Bacteria</taxon>
        <taxon>Pseudomonadati</taxon>
        <taxon>Pseudomonadota</taxon>
        <taxon>Gammaproteobacteria</taxon>
        <taxon>Chromatiales</taxon>
        <taxon>Ectothiorhodospiraceae</taxon>
        <taxon>Thioalkalivibrio</taxon>
    </lineage>
</organism>
<dbReference type="GO" id="GO:0008831">
    <property type="term" value="F:dTDP-4-dehydrorhamnose reductase activity"/>
    <property type="evidence" value="ECO:0007669"/>
    <property type="project" value="UniProtKB-EC"/>
</dbReference>
<sequence>MSGETFSRALEGTRVLLSGAAGQVGVALRDLMPEGVELLALERSTLDISDADRVTETVAHFRPHWVINAAAYTAVDKAEHEPDLAFAINRDGAANLARAAQSVRARMVHISTDYVFDGRKSCPYTPDDLPNPINVYGESKLAGEIATRDILGDNLLILRTAWVYAPHGRNFLTTMLRLLQERDELRVVEDQVGTPTHAASLAEVILRSISQDLTGTYHWTDAGVASWYDFAIAIQEMAISTGLDVATCRVSPIPTRDYPTPASRPAYTVLDKSAIRERLGHHGTHWRARMEHSRPPLS</sequence>
<evidence type="ECO:0000256" key="5">
    <source>
        <dbReference type="ARBA" id="ARBA00048200"/>
    </source>
</evidence>
<dbReference type="GO" id="GO:0009243">
    <property type="term" value="P:O antigen biosynthetic process"/>
    <property type="evidence" value="ECO:0007669"/>
    <property type="project" value="UniProtKB-UniPathway"/>
</dbReference>
<dbReference type="EC" id="1.1.1.133" evidence="3 6"/>
<evidence type="ECO:0000256" key="4">
    <source>
        <dbReference type="ARBA" id="ARBA00017099"/>
    </source>
</evidence>
<dbReference type="HOGENOM" id="CLU_045518_1_0_6"/>
<dbReference type="InterPro" id="IPR029903">
    <property type="entry name" value="RmlD-like-bd"/>
</dbReference>
<dbReference type="EMBL" id="CP001339">
    <property type="protein sequence ID" value="ACL73423.1"/>
    <property type="molecule type" value="Genomic_DNA"/>
</dbReference>
<dbReference type="PANTHER" id="PTHR10491:SF4">
    <property type="entry name" value="METHIONINE ADENOSYLTRANSFERASE 2 SUBUNIT BETA"/>
    <property type="match status" value="1"/>
</dbReference>
<gene>
    <name evidence="8" type="ordered locus">Tgr7_2344</name>
</gene>
<evidence type="ECO:0000256" key="3">
    <source>
        <dbReference type="ARBA" id="ARBA00012929"/>
    </source>
</evidence>
<proteinExistence type="inferred from homology"/>
<comment type="function">
    <text evidence="6">Catalyzes the reduction of dTDP-6-deoxy-L-lyxo-4-hexulose to yield dTDP-L-rhamnose.</text>
</comment>
<dbReference type="UniPathway" id="UPA00124"/>
<evidence type="ECO:0000259" key="7">
    <source>
        <dbReference type="Pfam" id="PF04321"/>
    </source>
</evidence>
<evidence type="ECO:0000313" key="9">
    <source>
        <dbReference type="Proteomes" id="UP000002383"/>
    </source>
</evidence>
<dbReference type="InterPro" id="IPR036291">
    <property type="entry name" value="NAD(P)-bd_dom_sf"/>
</dbReference>
<feature type="domain" description="RmlD-like substrate binding" evidence="7">
    <location>
        <begin position="14"/>
        <end position="292"/>
    </location>
</feature>
<dbReference type="KEGG" id="tgr:Tgr7_2344"/>
<dbReference type="GO" id="GO:0019305">
    <property type="term" value="P:dTDP-rhamnose biosynthetic process"/>
    <property type="evidence" value="ECO:0007669"/>
    <property type="project" value="UniProtKB-UniPathway"/>
</dbReference>
<dbReference type="OrthoDB" id="9803892at2"/>
<comment type="pathway">
    <text evidence="1 6">Carbohydrate biosynthesis; dTDP-L-rhamnose biosynthesis.</text>
</comment>
<keyword evidence="6 8" id="KW-0560">Oxidoreductase</keyword>
<comment type="similarity">
    <text evidence="2 6">Belongs to the dTDP-4-dehydrorhamnose reductase family.</text>
</comment>
<evidence type="ECO:0000313" key="8">
    <source>
        <dbReference type="EMBL" id="ACL73423.1"/>
    </source>
</evidence>
<dbReference type="eggNOG" id="COG1091">
    <property type="taxonomic scope" value="Bacteria"/>
</dbReference>
<dbReference type="AlphaFoldDB" id="B8GV77"/>